<accession>A0A2Z4GAH2</accession>
<evidence type="ECO:0000313" key="3">
    <source>
        <dbReference type="Proteomes" id="UP000249873"/>
    </source>
</evidence>
<dbReference type="RefSeq" id="WP_111371322.1">
    <property type="nucleotide sequence ID" value="NZ_CP029480.1"/>
</dbReference>
<organism evidence="2 3">
    <name type="scientific">Arcticibacterium luteifluviistationis</name>
    <dbReference type="NCBI Taxonomy" id="1784714"/>
    <lineage>
        <taxon>Bacteria</taxon>
        <taxon>Pseudomonadati</taxon>
        <taxon>Bacteroidota</taxon>
        <taxon>Cytophagia</taxon>
        <taxon>Cytophagales</taxon>
        <taxon>Leadbetterellaceae</taxon>
        <taxon>Arcticibacterium</taxon>
    </lineage>
</organism>
<proteinExistence type="predicted"/>
<feature type="domain" description="HTH LytTR-type" evidence="1">
    <location>
        <begin position="7"/>
        <end position="105"/>
    </location>
</feature>
<reference evidence="2 3" key="1">
    <citation type="submission" date="2018-05" db="EMBL/GenBank/DDBJ databases">
        <title>Complete genome sequence of Arcticibacterium luteifluviistationis SM1504T, a cytophagaceae bacterium isolated from Arctic surface seawater.</title>
        <authorList>
            <person name="Li Y."/>
            <person name="Qin Q.-L."/>
        </authorList>
    </citation>
    <scope>NUCLEOTIDE SEQUENCE [LARGE SCALE GENOMIC DNA]</scope>
    <source>
        <strain evidence="2 3">SM1504</strain>
    </source>
</reference>
<dbReference type="SMART" id="SM00850">
    <property type="entry name" value="LytTR"/>
    <property type="match status" value="1"/>
</dbReference>
<sequence length="112" mass="12871">MNTLILPGKKTINTEQIVYLESDSNYTIIHKTSLPNKVITAKSLCYVQKALGSKSFVRINRQQVINIDRITNFWEEKDTVNIEISSGNLFKTSRRRTSSVLNSLSPFQYEKD</sequence>
<dbReference type="Gene3D" id="2.40.50.1020">
    <property type="entry name" value="LytTr DNA-binding domain"/>
    <property type="match status" value="1"/>
</dbReference>
<dbReference type="Proteomes" id="UP000249873">
    <property type="component" value="Chromosome"/>
</dbReference>
<protein>
    <recommendedName>
        <fullName evidence="1">HTH LytTR-type domain-containing protein</fullName>
    </recommendedName>
</protein>
<name>A0A2Z4GAH2_9BACT</name>
<dbReference type="OrthoDB" id="800024at2"/>
<dbReference type="InterPro" id="IPR007492">
    <property type="entry name" value="LytTR_DNA-bd_dom"/>
</dbReference>
<keyword evidence="3" id="KW-1185">Reference proteome</keyword>
<dbReference type="GO" id="GO:0003677">
    <property type="term" value="F:DNA binding"/>
    <property type="evidence" value="ECO:0007669"/>
    <property type="project" value="InterPro"/>
</dbReference>
<evidence type="ECO:0000313" key="2">
    <source>
        <dbReference type="EMBL" id="AWV98206.1"/>
    </source>
</evidence>
<dbReference type="Pfam" id="PF04397">
    <property type="entry name" value="LytTR"/>
    <property type="match status" value="1"/>
</dbReference>
<evidence type="ECO:0000259" key="1">
    <source>
        <dbReference type="SMART" id="SM00850"/>
    </source>
</evidence>
<gene>
    <name evidence="2" type="ORF">DJ013_08475</name>
</gene>
<dbReference type="KEGG" id="als:DJ013_08475"/>
<dbReference type="AlphaFoldDB" id="A0A2Z4GAH2"/>
<dbReference type="EMBL" id="CP029480">
    <property type="protein sequence ID" value="AWV98206.1"/>
    <property type="molecule type" value="Genomic_DNA"/>
</dbReference>